<keyword evidence="10" id="KW-1185">Reference proteome</keyword>
<comment type="subcellular location">
    <subcellularLocation>
        <location evidence="1 7">Cell membrane</location>
        <topology evidence="1 7">Multi-pass membrane protein</topology>
    </subcellularLocation>
</comment>
<dbReference type="CDD" id="cd06261">
    <property type="entry name" value="TM_PBP2"/>
    <property type="match status" value="1"/>
</dbReference>
<feature type="transmembrane region" description="Helical" evidence="7">
    <location>
        <begin position="252"/>
        <end position="273"/>
    </location>
</feature>
<keyword evidence="5 7" id="KW-1133">Transmembrane helix</keyword>
<dbReference type="InterPro" id="IPR000515">
    <property type="entry name" value="MetI-like"/>
</dbReference>
<dbReference type="InterPro" id="IPR035906">
    <property type="entry name" value="MetI-like_sf"/>
</dbReference>
<keyword evidence="3" id="KW-1003">Cell membrane</keyword>
<feature type="transmembrane region" description="Helical" evidence="7">
    <location>
        <begin position="117"/>
        <end position="141"/>
    </location>
</feature>
<evidence type="ECO:0000256" key="2">
    <source>
        <dbReference type="ARBA" id="ARBA00022448"/>
    </source>
</evidence>
<keyword evidence="2 7" id="KW-0813">Transport</keyword>
<feature type="transmembrane region" description="Helical" evidence="7">
    <location>
        <begin position="153"/>
        <end position="173"/>
    </location>
</feature>
<dbReference type="Proteomes" id="UP001354931">
    <property type="component" value="Unassembled WGS sequence"/>
</dbReference>
<evidence type="ECO:0000256" key="1">
    <source>
        <dbReference type="ARBA" id="ARBA00004651"/>
    </source>
</evidence>
<evidence type="ECO:0000256" key="6">
    <source>
        <dbReference type="ARBA" id="ARBA00023136"/>
    </source>
</evidence>
<reference evidence="9 10" key="1">
    <citation type="submission" date="2022-10" db="EMBL/GenBank/DDBJ databases">
        <authorList>
            <person name="Xie J."/>
            <person name="Shen N."/>
        </authorList>
    </citation>
    <scope>NUCLEOTIDE SEQUENCE [LARGE SCALE GENOMIC DNA]</scope>
    <source>
        <strain evidence="9 10">YIM65594</strain>
    </source>
</reference>
<comment type="similarity">
    <text evidence="7">Belongs to the binding-protein-dependent transport system permease family.</text>
</comment>
<evidence type="ECO:0000256" key="7">
    <source>
        <dbReference type="RuleBase" id="RU363032"/>
    </source>
</evidence>
<evidence type="ECO:0000256" key="3">
    <source>
        <dbReference type="ARBA" id="ARBA00022475"/>
    </source>
</evidence>
<evidence type="ECO:0000313" key="9">
    <source>
        <dbReference type="EMBL" id="MEB8338226.1"/>
    </source>
</evidence>
<keyword evidence="6 7" id="KW-0472">Membrane</keyword>
<protein>
    <submittedName>
        <fullName evidence="9">Carbohydrate ABC transporter permease</fullName>
    </submittedName>
</protein>
<evidence type="ECO:0000256" key="5">
    <source>
        <dbReference type="ARBA" id="ARBA00022989"/>
    </source>
</evidence>
<dbReference type="PANTHER" id="PTHR43744:SF12">
    <property type="entry name" value="ABC TRANSPORTER PERMEASE PROTEIN MG189-RELATED"/>
    <property type="match status" value="1"/>
</dbReference>
<proteinExistence type="inferred from homology"/>
<dbReference type="PANTHER" id="PTHR43744">
    <property type="entry name" value="ABC TRANSPORTER PERMEASE PROTEIN MG189-RELATED-RELATED"/>
    <property type="match status" value="1"/>
</dbReference>
<dbReference type="EMBL" id="JAOZYC010000093">
    <property type="protein sequence ID" value="MEB8338226.1"/>
    <property type="molecule type" value="Genomic_DNA"/>
</dbReference>
<organism evidence="9 10">
    <name type="scientific">Streptomyces endophyticus</name>
    <dbReference type="NCBI Taxonomy" id="714166"/>
    <lineage>
        <taxon>Bacteria</taxon>
        <taxon>Bacillati</taxon>
        <taxon>Actinomycetota</taxon>
        <taxon>Actinomycetes</taxon>
        <taxon>Kitasatosporales</taxon>
        <taxon>Streptomycetaceae</taxon>
        <taxon>Streptomyces</taxon>
    </lineage>
</organism>
<feature type="transmembrane region" description="Helical" evidence="7">
    <location>
        <begin position="81"/>
        <end position="105"/>
    </location>
</feature>
<name>A0ABU6F2K1_9ACTN</name>
<evidence type="ECO:0000313" key="10">
    <source>
        <dbReference type="Proteomes" id="UP001354931"/>
    </source>
</evidence>
<evidence type="ECO:0000256" key="4">
    <source>
        <dbReference type="ARBA" id="ARBA00022692"/>
    </source>
</evidence>
<comment type="caution">
    <text evidence="9">The sequence shown here is derived from an EMBL/GenBank/DDBJ whole genome shotgun (WGS) entry which is preliminary data.</text>
</comment>
<dbReference type="RefSeq" id="WP_326015996.1">
    <property type="nucleotide sequence ID" value="NZ_JAOZYC010000093.1"/>
</dbReference>
<sequence>MALTRVTTRASARTSTWMRANVPAGVASLIWLAIVLVPVWSVLSWAVQGGDGFLSTGPLSWPSSFTVGNVGRVLEMGFAQAFVNTLVVTVVSVALTLLCAIPGAYAIVRSRSRTVAAVFRAFLLGLAIPAQAVIIPVYLMIVRLGLYDTKAAIILPTVAFGLPLAILILVGTLRDVPRENYEAMALDGAGTFRTLWNLVVPMSRGSIIAVGVYAALQAWNGFLFPLILTQSASQQVLTLNLWNFQTEHGVDMPGLMTAVLLSAFPVFVAYLLARRWLIAGMAGMGGK</sequence>
<keyword evidence="4 7" id="KW-0812">Transmembrane</keyword>
<feature type="domain" description="ABC transmembrane type-1" evidence="8">
    <location>
        <begin position="82"/>
        <end position="273"/>
    </location>
</feature>
<feature type="transmembrane region" description="Helical" evidence="7">
    <location>
        <begin position="194"/>
        <end position="216"/>
    </location>
</feature>
<gene>
    <name evidence="9" type="ORF">OKJ99_12045</name>
</gene>
<accession>A0ABU6F2K1</accession>
<evidence type="ECO:0000259" key="8">
    <source>
        <dbReference type="PROSITE" id="PS50928"/>
    </source>
</evidence>
<dbReference type="Gene3D" id="1.10.3720.10">
    <property type="entry name" value="MetI-like"/>
    <property type="match status" value="1"/>
</dbReference>
<feature type="transmembrane region" description="Helical" evidence="7">
    <location>
        <begin position="21"/>
        <end position="43"/>
    </location>
</feature>
<dbReference type="SUPFAM" id="SSF161098">
    <property type="entry name" value="MetI-like"/>
    <property type="match status" value="1"/>
</dbReference>
<dbReference type="PROSITE" id="PS50928">
    <property type="entry name" value="ABC_TM1"/>
    <property type="match status" value="1"/>
</dbReference>
<dbReference type="Pfam" id="PF00528">
    <property type="entry name" value="BPD_transp_1"/>
    <property type="match status" value="1"/>
</dbReference>